<proteinExistence type="predicted"/>
<dbReference type="SUPFAM" id="SSF54631">
    <property type="entry name" value="CBS-domain pair"/>
    <property type="match status" value="1"/>
</dbReference>
<organism evidence="1 2">
    <name type="scientific">Desulfomonile tiedjei</name>
    <dbReference type="NCBI Taxonomy" id="2358"/>
    <lineage>
        <taxon>Bacteria</taxon>
        <taxon>Pseudomonadati</taxon>
        <taxon>Thermodesulfobacteriota</taxon>
        <taxon>Desulfomonilia</taxon>
        <taxon>Desulfomonilales</taxon>
        <taxon>Desulfomonilaceae</taxon>
        <taxon>Desulfomonile</taxon>
    </lineage>
</organism>
<comment type="caution">
    <text evidence="1">The sequence shown here is derived from an EMBL/GenBank/DDBJ whole genome shotgun (WGS) entry which is preliminary data.</text>
</comment>
<dbReference type="EMBL" id="JACRDE010000146">
    <property type="protein sequence ID" value="MBI5248829.1"/>
    <property type="molecule type" value="Genomic_DNA"/>
</dbReference>
<reference evidence="1" key="1">
    <citation type="submission" date="2020-07" db="EMBL/GenBank/DDBJ databases">
        <title>Huge and variable diversity of episymbiotic CPR bacteria and DPANN archaea in groundwater ecosystems.</title>
        <authorList>
            <person name="He C.Y."/>
            <person name="Keren R."/>
            <person name="Whittaker M."/>
            <person name="Farag I.F."/>
            <person name="Doudna J."/>
            <person name="Cate J.H.D."/>
            <person name="Banfield J.F."/>
        </authorList>
    </citation>
    <scope>NUCLEOTIDE SEQUENCE</scope>
    <source>
        <strain evidence="1">NC_groundwater_1664_Pr3_B-0.1um_52_9</strain>
    </source>
</reference>
<accession>A0A9D6V179</accession>
<evidence type="ECO:0000313" key="1">
    <source>
        <dbReference type="EMBL" id="MBI5248829.1"/>
    </source>
</evidence>
<evidence type="ECO:0008006" key="3">
    <source>
        <dbReference type="Google" id="ProtNLM"/>
    </source>
</evidence>
<name>A0A9D6V179_9BACT</name>
<sequence>MKCLKSSSQDLRELFHRNISVRYIAEHLTSFDEEAKAYDIGAFMSTNHYDVVGVRRQGQVIGYAEREDMNGGLLADHIRSFSDSHLIDETEPLVEAFILMRESPRLFVRVLGRVGGIVTRGDLQKAPVRMWLFGLTTLVEMQMLRIIRESYPDESWKNHLNEKRLESARQILSERHGRNEAIDLLDCLQFCDKRDIILKNSELREAVGLDSAKSGKRFLDHLERLRNSLAHAQDIVGGNWPGIVDLAEKTELLLHNCERYCVDRP</sequence>
<protein>
    <recommendedName>
        <fullName evidence="3">CBS domain-containing protein</fullName>
    </recommendedName>
</protein>
<gene>
    <name evidence="1" type="ORF">HY912_04985</name>
</gene>
<dbReference type="InterPro" id="IPR046342">
    <property type="entry name" value="CBS_dom_sf"/>
</dbReference>
<dbReference type="Proteomes" id="UP000807825">
    <property type="component" value="Unassembled WGS sequence"/>
</dbReference>
<evidence type="ECO:0000313" key="2">
    <source>
        <dbReference type="Proteomes" id="UP000807825"/>
    </source>
</evidence>
<dbReference type="AlphaFoldDB" id="A0A9D6V179"/>